<proteinExistence type="predicted"/>
<dbReference type="GO" id="GO:0004519">
    <property type="term" value="F:endonuclease activity"/>
    <property type="evidence" value="ECO:0007669"/>
    <property type="project" value="UniProtKB-KW"/>
</dbReference>
<dbReference type="EMBL" id="CAADFJ010000060">
    <property type="protein sequence ID" value="VFK01216.1"/>
    <property type="molecule type" value="Genomic_DNA"/>
</dbReference>
<name>A0A450UN02_9GAMM</name>
<dbReference type="InterPro" id="IPR012296">
    <property type="entry name" value="Nuclease_put_TT1808"/>
</dbReference>
<evidence type="ECO:0000313" key="3">
    <source>
        <dbReference type="EMBL" id="VFJ94685.1"/>
    </source>
</evidence>
<evidence type="ECO:0000313" key="2">
    <source>
        <dbReference type="EMBL" id="VFJ93912.1"/>
    </source>
</evidence>
<organism evidence="2">
    <name type="scientific">Candidatus Kentrum eta</name>
    <dbReference type="NCBI Taxonomy" id="2126337"/>
    <lineage>
        <taxon>Bacteria</taxon>
        <taxon>Pseudomonadati</taxon>
        <taxon>Pseudomonadota</taxon>
        <taxon>Gammaproteobacteria</taxon>
        <taxon>Candidatus Kentrum</taxon>
    </lineage>
</organism>
<dbReference type="PANTHER" id="PTHR36558:SF1">
    <property type="entry name" value="RESTRICTION ENDONUCLEASE DOMAIN-CONTAINING PROTEIN-RELATED"/>
    <property type="match status" value="1"/>
</dbReference>
<dbReference type="CDD" id="cd06260">
    <property type="entry name" value="DUF820-like"/>
    <property type="match status" value="1"/>
</dbReference>
<evidence type="ECO:0000259" key="1">
    <source>
        <dbReference type="Pfam" id="PF05685"/>
    </source>
</evidence>
<dbReference type="PANTHER" id="PTHR36558">
    <property type="entry name" value="GLR1098 PROTEIN"/>
    <property type="match status" value="1"/>
</dbReference>
<protein>
    <submittedName>
        <fullName evidence="2">Endonuclease, Uma2 family (Restriction endonuclease fold)</fullName>
    </submittedName>
</protein>
<dbReference type="Pfam" id="PF05685">
    <property type="entry name" value="Uma2"/>
    <property type="match status" value="1"/>
</dbReference>
<evidence type="ECO:0000313" key="4">
    <source>
        <dbReference type="EMBL" id="VFK01216.1"/>
    </source>
</evidence>
<keyword evidence="2" id="KW-0378">Hydrolase</keyword>
<gene>
    <name evidence="2" type="ORF">BECKH772A_GA0070896_1006311</name>
    <name evidence="3" type="ORF">BECKH772B_GA0070898_1006511</name>
    <name evidence="4" type="ORF">BECKH772C_GA0070978_1006011</name>
</gene>
<dbReference type="EMBL" id="CAADFI010000065">
    <property type="protein sequence ID" value="VFJ94685.1"/>
    <property type="molecule type" value="Genomic_DNA"/>
</dbReference>
<keyword evidence="2" id="KW-0540">Nuclease</keyword>
<feature type="domain" description="Putative restriction endonuclease" evidence="1">
    <location>
        <begin position="13"/>
        <end position="163"/>
    </location>
</feature>
<reference evidence="2" key="1">
    <citation type="submission" date="2019-02" db="EMBL/GenBank/DDBJ databases">
        <authorList>
            <person name="Gruber-Vodicka R. H."/>
            <person name="Seah K. B. B."/>
        </authorList>
    </citation>
    <scope>NUCLEOTIDE SEQUENCE</scope>
    <source>
        <strain evidence="4">BECK_SA2B12</strain>
        <strain evidence="2">BECK_SA2B15</strain>
        <strain evidence="3">BECK_SA2B20</strain>
    </source>
</reference>
<dbReference type="EMBL" id="CAADFG010000063">
    <property type="protein sequence ID" value="VFJ93912.1"/>
    <property type="molecule type" value="Genomic_DNA"/>
</dbReference>
<dbReference type="InterPro" id="IPR011335">
    <property type="entry name" value="Restrct_endonuc-II-like"/>
</dbReference>
<dbReference type="Gene3D" id="3.90.1570.10">
    <property type="entry name" value="tt1808, chain A"/>
    <property type="match status" value="1"/>
</dbReference>
<dbReference type="InterPro" id="IPR008538">
    <property type="entry name" value="Uma2"/>
</dbReference>
<keyword evidence="2" id="KW-0255">Endonuclease</keyword>
<dbReference type="AlphaFoldDB" id="A0A450UN02"/>
<accession>A0A450UN02</accession>
<dbReference type="SUPFAM" id="SSF52980">
    <property type="entry name" value="Restriction endonuclease-like"/>
    <property type="match status" value="1"/>
</dbReference>
<sequence length="184" mass="21239">MSQAHALHALSIADYLNFEADGSLRHEYMDGQVYAMAGGSIRHNLIAVNAGSVLNTRLPAACEVFVADMKVRIREAHQVRFYYPDVMVCCREEDNEAFYRQSPCLIIEVLSNATERQDRFEKSPAYIRIETLQEYLLIHQNYPQATVFRRANAWRAETYREGDLYLASVGITTAFDTLYRRVRF</sequence>